<comment type="caution">
    <text evidence="1">The sequence shown here is derived from an EMBL/GenBank/DDBJ whole genome shotgun (WGS) entry which is preliminary data.</text>
</comment>
<name>A0A232FGL4_9HYME</name>
<dbReference type="SUPFAM" id="SSF56219">
    <property type="entry name" value="DNase I-like"/>
    <property type="match status" value="1"/>
</dbReference>
<protein>
    <submittedName>
        <fullName evidence="1">Uncharacterized protein</fullName>
    </submittedName>
</protein>
<evidence type="ECO:0000313" key="2">
    <source>
        <dbReference type="Proteomes" id="UP000215335"/>
    </source>
</evidence>
<organism evidence="1 2">
    <name type="scientific">Trichomalopsis sarcophagae</name>
    <dbReference type="NCBI Taxonomy" id="543379"/>
    <lineage>
        <taxon>Eukaryota</taxon>
        <taxon>Metazoa</taxon>
        <taxon>Ecdysozoa</taxon>
        <taxon>Arthropoda</taxon>
        <taxon>Hexapoda</taxon>
        <taxon>Insecta</taxon>
        <taxon>Pterygota</taxon>
        <taxon>Neoptera</taxon>
        <taxon>Endopterygota</taxon>
        <taxon>Hymenoptera</taxon>
        <taxon>Apocrita</taxon>
        <taxon>Proctotrupomorpha</taxon>
        <taxon>Chalcidoidea</taxon>
        <taxon>Pteromalidae</taxon>
        <taxon>Pteromalinae</taxon>
        <taxon>Trichomalopsis</taxon>
    </lineage>
</organism>
<dbReference type="AlphaFoldDB" id="A0A232FGL4"/>
<proteinExistence type="predicted"/>
<dbReference type="EMBL" id="NNAY01000269">
    <property type="protein sequence ID" value="OXU29598.1"/>
    <property type="molecule type" value="Genomic_DNA"/>
</dbReference>
<gene>
    <name evidence="1" type="ORF">TSAR_001234</name>
</gene>
<keyword evidence="2" id="KW-1185">Reference proteome</keyword>
<evidence type="ECO:0000313" key="1">
    <source>
        <dbReference type="EMBL" id="OXU29598.1"/>
    </source>
</evidence>
<accession>A0A232FGL4</accession>
<dbReference type="Gene3D" id="3.60.10.10">
    <property type="entry name" value="Endonuclease/exonuclease/phosphatase"/>
    <property type="match status" value="1"/>
</dbReference>
<reference evidence="1 2" key="1">
    <citation type="journal article" date="2017" name="Curr. Biol.">
        <title>The Evolution of Venom by Co-option of Single-Copy Genes.</title>
        <authorList>
            <person name="Martinson E.O."/>
            <person name="Mrinalini"/>
            <person name="Kelkar Y.D."/>
            <person name="Chang C.H."/>
            <person name="Werren J.H."/>
        </authorList>
    </citation>
    <scope>NUCLEOTIDE SEQUENCE [LARGE SCALE GENOMIC DNA]</scope>
    <source>
        <strain evidence="1 2">Alberta</strain>
        <tissue evidence="1">Whole body</tissue>
    </source>
</reference>
<dbReference type="InterPro" id="IPR036691">
    <property type="entry name" value="Endo/exonu/phosph_ase_sf"/>
</dbReference>
<dbReference type="Proteomes" id="UP000215335">
    <property type="component" value="Unassembled WGS sequence"/>
</dbReference>
<sequence length="130" mass="14525">MHANVNGLLTHFVEVEAYQHLNITHIIAITETKLSSHNGDASVAVDGYDLVRHERKGRGGGVVAVYIHKSLRSRILAKSDIRDGTSSEYVVLQVSSDRDKLLSRWCIRWLNLKPSILLSFFLCTGPQSPK</sequence>